<dbReference type="EMBL" id="CP053586">
    <property type="protein sequence ID" value="WNZ26676.1"/>
    <property type="molecule type" value="Genomic_DNA"/>
</dbReference>
<protein>
    <recommendedName>
        <fullName evidence="2">Lipid-A-disaccharide synthase</fullName>
    </recommendedName>
</protein>
<proteinExistence type="predicted"/>
<dbReference type="SUPFAM" id="SSF53756">
    <property type="entry name" value="UDP-Glycosyltransferase/glycogen phosphorylase"/>
    <property type="match status" value="1"/>
</dbReference>
<reference evidence="1" key="1">
    <citation type="submission" date="2020-05" db="EMBL/GenBank/DDBJ databases">
        <authorList>
            <person name="Zhu T."/>
            <person name="Keshari N."/>
            <person name="Lu X."/>
        </authorList>
    </citation>
    <scope>NUCLEOTIDE SEQUENCE</scope>
    <source>
        <strain evidence="1">NK1-12</strain>
    </source>
</reference>
<dbReference type="NCBIfam" id="TIGR03492">
    <property type="entry name" value="lipid-A-disaccharide synthase-related protein"/>
    <property type="match status" value="1"/>
</dbReference>
<dbReference type="InterPro" id="IPR019994">
    <property type="entry name" value="Lipid-A-disac_synthase-rel_put"/>
</dbReference>
<dbReference type="PANTHER" id="PTHR39517">
    <property type="entry name" value="SLL0192 PROTEIN"/>
    <property type="match status" value="1"/>
</dbReference>
<dbReference type="PANTHER" id="PTHR39517:SF1">
    <property type="entry name" value="LIPID-A-DISACCHARIDE SYNTHASE"/>
    <property type="match status" value="1"/>
</dbReference>
<evidence type="ECO:0000313" key="1">
    <source>
        <dbReference type="EMBL" id="WNZ26676.1"/>
    </source>
</evidence>
<organism evidence="1">
    <name type="scientific">Leptolyngbya sp. NK1-12</name>
    <dbReference type="NCBI Taxonomy" id="2547451"/>
    <lineage>
        <taxon>Bacteria</taxon>
        <taxon>Bacillati</taxon>
        <taxon>Cyanobacteriota</taxon>
        <taxon>Cyanophyceae</taxon>
        <taxon>Leptolyngbyales</taxon>
        <taxon>Leptolyngbyaceae</taxon>
        <taxon>Leptolyngbya group</taxon>
        <taxon>Leptolyngbya</taxon>
    </lineage>
</organism>
<accession>A0AA96WPK3</accession>
<evidence type="ECO:0008006" key="2">
    <source>
        <dbReference type="Google" id="ProtNLM"/>
    </source>
</evidence>
<sequence>MQLLCLSNGHGEDLIALRILQALQRRSKQLQLAALPIVGQGEFYRAHGIPIVGAVQSMPSGGFIYMDGRQLARDLQGGLIQLTLAQLKTVRQWAQQGGVVLAVGDIVPLLFAWWSGAAYGFVGTAKSEYYLRDEQGWLPRQSWFERLERWSGSVFLPWERWLMAHPRCKAVFPRDRLTRSVLQKWGIPAFDLGNPMMDGLEPTGMKWAMAADGPDDPDGLEQCRLTFVLLPGSRPPEAYENWQILLQAVSALVMAWGNQRPLLFLAAVAPQLDPVPLQRTLEAYGWRLSGSVDNPSDRSGSQLVFSQYRTSLILTSAFNDCLHQADFALAMAGTATEQFVGLGKPAIIFPGKGPQFTPKFAEAQTRLLGPSVTLVEQPSRIVSVVQSLLQDPDRLQLIQANGARRMGVSGAADRIAACLVQQLKMKQG</sequence>
<dbReference type="AlphaFoldDB" id="A0AA96WPK3"/>
<name>A0AA96WPK3_9CYAN</name>
<gene>
    <name evidence="1" type="ORF">HJG54_18290</name>
</gene>